<dbReference type="CDD" id="cd05237">
    <property type="entry name" value="UDP_invert_4-6DH_SDR_e"/>
    <property type="match status" value="1"/>
</dbReference>
<dbReference type="PANTHER" id="PTHR43318:SF2">
    <property type="entry name" value="UDP-N-ACETYLGLUCOSAMINE 4,6-DEHYDRATASE (INVERTING)"/>
    <property type="match status" value="1"/>
</dbReference>
<dbReference type="Pfam" id="PF02719">
    <property type="entry name" value="Polysacc_synt_2"/>
    <property type="match status" value="1"/>
</dbReference>
<dbReference type="PANTHER" id="PTHR43318">
    <property type="entry name" value="UDP-N-ACETYLGLUCOSAMINE 4,6-DEHYDRATASE"/>
    <property type="match status" value="1"/>
</dbReference>
<gene>
    <name evidence="3" type="ORF">A3D81_01165</name>
</gene>
<dbReference type="SUPFAM" id="SSF51735">
    <property type="entry name" value="NAD(P)-binding Rossmann-fold domains"/>
    <property type="match status" value="1"/>
</dbReference>
<sequence length="324" mass="35829">MKLTNQTILLTGGTGSFGKAFIAKVLSGNSFRGIIRVFSRDEFKQYELARIYDNDKRLRFFIGDVRDLERLKRAMYDADIVIHAAALKQVTILEYNPYEAVKTNILGSQNVIEAAIDTGVKKAILVSSDKAVSPVNLYGATKMVAEKLFVQGNVYAGATKTRLSVVRYGNVVGSRGSVVPAFIEQAKGNRLNITDTRMTRFWITLEQGVDFVLKCLGKMAGGEIFVPKIPSVKIVDIARAVAPKAKIDVIGIRPGEKIHEVLISYEESRNSHDLGSHFAIIHWSANTLPKVNRGFKSFSYTSDNNDQWLSVGEIKKQISGIVKA</sequence>
<protein>
    <submittedName>
        <fullName evidence="3">UDP-N-acetylglucosamine 4,6-dehydratase (Inverting)</fullName>
    </submittedName>
</protein>
<dbReference type="InterPro" id="IPR003869">
    <property type="entry name" value="Polysac_CapD-like"/>
</dbReference>
<dbReference type="NCBIfam" id="TIGR03589">
    <property type="entry name" value="PseB"/>
    <property type="match status" value="1"/>
</dbReference>
<comment type="similarity">
    <text evidence="1">Belongs to the polysaccharide synthase family.</text>
</comment>
<comment type="caution">
    <text evidence="3">The sequence shown here is derived from an EMBL/GenBank/DDBJ whole genome shotgun (WGS) entry which is preliminary data.</text>
</comment>
<proteinExistence type="inferred from homology"/>
<dbReference type="InterPro" id="IPR020025">
    <property type="entry name" value="PseB"/>
</dbReference>
<evidence type="ECO:0000313" key="4">
    <source>
        <dbReference type="Proteomes" id="UP000178492"/>
    </source>
</evidence>
<evidence type="ECO:0000313" key="3">
    <source>
        <dbReference type="EMBL" id="OGD91392.1"/>
    </source>
</evidence>
<dbReference type="STRING" id="1797715.A3D81_01165"/>
<accession>A0A1F5GHQ1</accession>
<evidence type="ECO:0000259" key="2">
    <source>
        <dbReference type="Pfam" id="PF02719"/>
    </source>
</evidence>
<dbReference type="AlphaFoldDB" id="A0A1F5GHQ1"/>
<name>A0A1F5GHQ1_9BACT</name>
<dbReference type="InterPro" id="IPR051203">
    <property type="entry name" value="Polysaccharide_Synthase-Rel"/>
</dbReference>
<dbReference type="InterPro" id="IPR036291">
    <property type="entry name" value="NAD(P)-bd_dom_sf"/>
</dbReference>
<dbReference type="Proteomes" id="UP000178492">
    <property type="component" value="Unassembled WGS sequence"/>
</dbReference>
<dbReference type="Gene3D" id="3.40.50.720">
    <property type="entry name" value="NAD(P)-binding Rossmann-like Domain"/>
    <property type="match status" value="1"/>
</dbReference>
<feature type="domain" description="Polysaccharide biosynthesis protein CapD-like" evidence="2">
    <location>
        <begin position="8"/>
        <end position="280"/>
    </location>
</feature>
<evidence type="ECO:0000256" key="1">
    <source>
        <dbReference type="ARBA" id="ARBA00007430"/>
    </source>
</evidence>
<organism evidence="3 4">
    <name type="scientific">Candidatus Curtissbacteria bacterium RIFCSPHIGHO2_02_FULL_40_17</name>
    <dbReference type="NCBI Taxonomy" id="1797715"/>
    <lineage>
        <taxon>Bacteria</taxon>
        <taxon>Candidatus Curtissiibacteriota</taxon>
    </lineage>
</organism>
<reference evidence="3 4" key="1">
    <citation type="journal article" date="2016" name="Nat. Commun.">
        <title>Thousands of microbial genomes shed light on interconnected biogeochemical processes in an aquifer system.</title>
        <authorList>
            <person name="Anantharaman K."/>
            <person name="Brown C.T."/>
            <person name="Hug L.A."/>
            <person name="Sharon I."/>
            <person name="Castelle C.J."/>
            <person name="Probst A.J."/>
            <person name="Thomas B.C."/>
            <person name="Singh A."/>
            <person name="Wilkins M.J."/>
            <person name="Karaoz U."/>
            <person name="Brodie E.L."/>
            <person name="Williams K.H."/>
            <person name="Hubbard S.S."/>
            <person name="Banfield J.F."/>
        </authorList>
    </citation>
    <scope>NUCLEOTIDE SEQUENCE [LARGE SCALE GENOMIC DNA]</scope>
</reference>
<dbReference type="EMBL" id="MFBE01000015">
    <property type="protein sequence ID" value="OGD91392.1"/>
    <property type="molecule type" value="Genomic_DNA"/>
</dbReference>